<dbReference type="Pfam" id="PF00072">
    <property type="entry name" value="Response_reg"/>
    <property type="match status" value="1"/>
</dbReference>
<evidence type="ECO:0000313" key="5">
    <source>
        <dbReference type="Proteomes" id="UP001152321"/>
    </source>
</evidence>
<dbReference type="SMART" id="SM00448">
    <property type="entry name" value="REC"/>
    <property type="match status" value="1"/>
</dbReference>
<reference evidence="4" key="1">
    <citation type="submission" date="2022-08" db="EMBL/GenBank/DDBJ databases">
        <title>Novel Bdellovibrio Species Isolated from Svalbard: Designation Bdellovibrio svalbardensis.</title>
        <authorList>
            <person name="Mitchell R.J."/>
            <person name="Choi S.Y."/>
        </authorList>
    </citation>
    <scope>NUCLEOTIDE SEQUENCE</scope>
    <source>
        <strain evidence="4">PAP01</strain>
    </source>
</reference>
<protein>
    <submittedName>
        <fullName evidence="4">Response regulator</fullName>
    </submittedName>
</protein>
<dbReference type="Proteomes" id="UP001152321">
    <property type="component" value="Unassembled WGS sequence"/>
</dbReference>
<dbReference type="InterPro" id="IPR011006">
    <property type="entry name" value="CheY-like_superfamily"/>
</dbReference>
<evidence type="ECO:0000256" key="1">
    <source>
        <dbReference type="ARBA" id="ARBA00022553"/>
    </source>
</evidence>
<evidence type="ECO:0000313" key="4">
    <source>
        <dbReference type="EMBL" id="MDG0816156.1"/>
    </source>
</evidence>
<proteinExistence type="predicted"/>
<dbReference type="InterPro" id="IPR001789">
    <property type="entry name" value="Sig_transdc_resp-reg_receiver"/>
</dbReference>
<gene>
    <name evidence="4" type="ORF">NWE73_07260</name>
</gene>
<dbReference type="InterPro" id="IPR050595">
    <property type="entry name" value="Bact_response_regulator"/>
</dbReference>
<feature type="domain" description="Response regulatory" evidence="3">
    <location>
        <begin position="7"/>
        <end position="129"/>
    </location>
</feature>
<evidence type="ECO:0000259" key="3">
    <source>
        <dbReference type="PROSITE" id="PS50110"/>
    </source>
</evidence>
<dbReference type="RefSeq" id="WP_277577633.1">
    <property type="nucleotide sequence ID" value="NZ_JANRMI010000002.1"/>
</dbReference>
<accession>A0ABT6DH62</accession>
<dbReference type="PANTHER" id="PTHR44591">
    <property type="entry name" value="STRESS RESPONSE REGULATOR PROTEIN 1"/>
    <property type="match status" value="1"/>
</dbReference>
<comment type="caution">
    <text evidence="4">The sequence shown here is derived from an EMBL/GenBank/DDBJ whole genome shotgun (WGS) entry which is preliminary data.</text>
</comment>
<evidence type="ECO:0000256" key="2">
    <source>
        <dbReference type="PROSITE-ProRule" id="PRU00169"/>
    </source>
</evidence>
<organism evidence="4 5">
    <name type="scientific">Bdellovibrio svalbardensis</name>
    <dbReference type="NCBI Taxonomy" id="2972972"/>
    <lineage>
        <taxon>Bacteria</taxon>
        <taxon>Pseudomonadati</taxon>
        <taxon>Bdellovibrionota</taxon>
        <taxon>Bdellovibrionia</taxon>
        <taxon>Bdellovibrionales</taxon>
        <taxon>Pseudobdellovibrionaceae</taxon>
        <taxon>Bdellovibrio</taxon>
    </lineage>
</organism>
<dbReference type="PROSITE" id="PS50110">
    <property type="entry name" value="RESPONSE_REGULATORY"/>
    <property type="match status" value="1"/>
</dbReference>
<dbReference type="SUPFAM" id="SSF52172">
    <property type="entry name" value="CheY-like"/>
    <property type="match status" value="1"/>
</dbReference>
<keyword evidence="5" id="KW-1185">Reference proteome</keyword>
<dbReference type="PANTHER" id="PTHR44591:SF25">
    <property type="entry name" value="CHEMOTAXIS TWO-COMPONENT RESPONSE REGULATOR"/>
    <property type="match status" value="1"/>
</dbReference>
<dbReference type="Gene3D" id="3.40.50.2300">
    <property type="match status" value="1"/>
</dbReference>
<sequence length="135" mass="15078">MFPSETKILVIDDMPSIRDLVKNTLKAMGYKNIVEAGDGEEGLKVLMQNNVAGSQIQLVISDWNMPKMKGLDLLKQVRATAEWVNLPFVLLTSESERDQVTEAVLAGVSQYIVKPFSAKIFEDKLKAAWTKHNKA</sequence>
<name>A0ABT6DH62_9BACT</name>
<dbReference type="EMBL" id="JANRMI010000002">
    <property type="protein sequence ID" value="MDG0816156.1"/>
    <property type="molecule type" value="Genomic_DNA"/>
</dbReference>
<keyword evidence="1 2" id="KW-0597">Phosphoprotein</keyword>
<feature type="modified residue" description="4-aspartylphosphate" evidence="2">
    <location>
        <position position="62"/>
    </location>
</feature>